<feature type="transmembrane region" description="Helical" evidence="2">
    <location>
        <begin position="60"/>
        <end position="79"/>
    </location>
</feature>
<evidence type="ECO:0000313" key="3">
    <source>
        <dbReference type="EMBL" id="KAF0694457.1"/>
    </source>
</evidence>
<gene>
    <name evidence="4" type="primary">Aste57867_14671</name>
    <name evidence="3" type="ORF">As57867_014616</name>
    <name evidence="4" type="ORF">ASTE57867_14671</name>
</gene>
<name>A0A485L292_9STRA</name>
<dbReference type="EMBL" id="VJMH01005568">
    <property type="protein sequence ID" value="KAF0694457.1"/>
    <property type="molecule type" value="Genomic_DNA"/>
</dbReference>
<evidence type="ECO:0000313" key="5">
    <source>
        <dbReference type="Proteomes" id="UP000332933"/>
    </source>
</evidence>
<dbReference type="OrthoDB" id="122652at2759"/>
<feature type="region of interest" description="Disordered" evidence="1">
    <location>
        <begin position="188"/>
        <end position="210"/>
    </location>
</feature>
<dbReference type="EMBL" id="CAADRA010005589">
    <property type="protein sequence ID" value="VFT91489.1"/>
    <property type="molecule type" value="Genomic_DNA"/>
</dbReference>
<sequence>MRNRLQQLRRPLRAAVVPRAKAVLKEPKTPLLSPEAAKKKAAEEKAKAALMLRFSNENSYLNWARNGVLSSGVGVAMYAQEHHRGAQLSGAGLLLLGFGYIGVGSFKYMFYIWRFRKVMATSWPSVIASCSHAAIALGIWLTATASFLESIPLEMDVLLLEEPFIQYLPSRIAQGLIQTYNLQQDEYDAQQQQYGSPPPSVGGRPIDDDE</sequence>
<keyword evidence="2" id="KW-0472">Membrane</keyword>
<dbReference type="AlphaFoldDB" id="A0A485L292"/>
<keyword evidence="5" id="KW-1185">Reference proteome</keyword>
<keyword evidence="2" id="KW-1133">Transmembrane helix</keyword>
<feature type="transmembrane region" description="Helical" evidence="2">
    <location>
        <begin position="91"/>
        <end position="113"/>
    </location>
</feature>
<keyword evidence="2" id="KW-0812">Transmembrane</keyword>
<evidence type="ECO:0000313" key="4">
    <source>
        <dbReference type="EMBL" id="VFT91489.1"/>
    </source>
</evidence>
<protein>
    <submittedName>
        <fullName evidence="4">Aste57867_14671 protein</fullName>
    </submittedName>
</protein>
<evidence type="ECO:0000256" key="1">
    <source>
        <dbReference type="SAM" id="MobiDB-lite"/>
    </source>
</evidence>
<dbReference type="Proteomes" id="UP000332933">
    <property type="component" value="Unassembled WGS sequence"/>
</dbReference>
<accession>A0A485L292</accession>
<evidence type="ECO:0000256" key="2">
    <source>
        <dbReference type="SAM" id="Phobius"/>
    </source>
</evidence>
<organism evidence="4 5">
    <name type="scientific">Aphanomyces stellatus</name>
    <dbReference type="NCBI Taxonomy" id="120398"/>
    <lineage>
        <taxon>Eukaryota</taxon>
        <taxon>Sar</taxon>
        <taxon>Stramenopiles</taxon>
        <taxon>Oomycota</taxon>
        <taxon>Saprolegniomycetes</taxon>
        <taxon>Saprolegniales</taxon>
        <taxon>Verrucalvaceae</taxon>
        <taxon>Aphanomyces</taxon>
    </lineage>
</organism>
<reference evidence="3" key="2">
    <citation type="submission" date="2019-06" db="EMBL/GenBank/DDBJ databases">
        <title>Genomics analysis of Aphanomyces spp. identifies a new class of oomycete effector associated with host adaptation.</title>
        <authorList>
            <person name="Gaulin E."/>
        </authorList>
    </citation>
    <scope>NUCLEOTIDE SEQUENCE</scope>
    <source>
        <strain evidence="3">CBS 578.67</strain>
    </source>
</reference>
<reference evidence="4 5" key="1">
    <citation type="submission" date="2019-03" db="EMBL/GenBank/DDBJ databases">
        <authorList>
            <person name="Gaulin E."/>
            <person name="Dumas B."/>
        </authorList>
    </citation>
    <scope>NUCLEOTIDE SEQUENCE [LARGE SCALE GENOMIC DNA]</scope>
    <source>
        <strain evidence="4">CBS 568.67</strain>
    </source>
</reference>
<feature type="transmembrane region" description="Helical" evidence="2">
    <location>
        <begin position="125"/>
        <end position="148"/>
    </location>
</feature>
<proteinExistence type="predicted"/>